<evidence type="ECO:0000313" key="3">
    <source>
        <dbReference type="Proteomes" id="UP001180020"/>
    </source>
</evidence>
<feature type="signal peptide" evidence="1">
    <location>
        <begin position="1"/>
        <end position="22"/>
    </location>
</feature>
<dbReference type="SMART" id="SM00452">
    <property type="entry name" value="STI"/>
    <property type="match status" value="1"/>
</dbReference>
<dbReference type="InterPro" id="IPR002160">
    <property type="entry name" value="Prot_inh_Kunz-lg"/>
</dbReference>
<dbReference type="SUPFAM" id="SSF50386">
    <property type="entry name" value="STI-like"/>
    <property type="match status" value="1"/>
</dbReference>
<dbReference type="InterPro" id="IPR011065">
    <property type="entry name" value="Kunitz_inhibitor_STI-like_sf"/>
</dbReference>
<evidence type="ECO:0000256" key="1">
    <source>
        <dbReference type="SAM" id="SignalP"/>
    </source>
</evidence>
<organism evidence="2 3">
    <name type="scientific">Acorus calamus</name>
    <name type="common">Sweet flag</name>
    <dbReference type="NCBI Taxonomy" id="4465"/>
    <lineage>
        <taxon>Eukaryota</taxon>
        <taxon>Viridiplantae</taxon>
        <taxon>Streptophyta</taxon>
        <taxon>Embryophyta</taxon>
        <taxon>Tracheophyta</taxon>
        <taxon>Spermatophyta</taxon>
        <taxon>Magnoliopsida</taxon>
        <taxon>Liliopsida</taxon>
        <taxon>Acoraceae</taxon>
        <taxon>Acorus</taxon>
    </lineage>
</organism>
<dbReference type="Pfam" id="PF00197">
    <property type="entry name" value="Kunitz_legume"/>
    <property type="match status" value="1"/>
</dbReference>
<name>A0AAV9FIV5_ACOCL</name>
<dbReference type="AlphaFoldDB" id="A0AAV9FIV5"/>
<comment type="caution">
    <text evidence="2">The sequence shown here is derived from an EMBL/GenBank/DDBJ whole genome shotgun (WGS) entry which is preliminary data.</text>
</comment>
<keyword evidence="1" id="KW-0732">Signal</keyword>
<keyword evidence="3" id="KW-1185">Reference proteome</keyword>
<protein>
    <submittedName>
        <fullName evidence="2">Uncharacterized protein</fullName>
    </submittedName>
</protein>
<dbReference type="Proteomes" id="UP001180020">
    <property type="component" value="Unassembled WGS sequence"/>
</dbReference>
<sequence>MKLTSQLVFPSLLLLLITTISSSTVADAASASETVRDINGEKLRPDVNYYIMPAPAYGVGGGLTLAAHKTNWCPLNVAQQALSTVEGLPLTFSPVNRTDKTIQLSTDTNIKFSDATICVQSTVWKLGDLDELSGRRFVTSGGVRGSPGVGSVGNWFKIERYGGDGGYNYKPVFCPSVCSFCKVICGDVGVFVENGKRWLVLASDGDVPFIVVFKKATEA</sequence>
<dbReference type="EMBL" id="JAUJYO010000001">
    <property type="protein sequence ID" value="KAK1325541.1"/>
    <property type="molecule type" value="Genomic_DNA"/>
</dbReference>
<feature type="chain" id="PRO_5043350607" evidence="1">
    <location>
        <begin position="23"/>
        <end position="219"/>
    </location>
</feature>
<reference evidence="2" key="2">
    <citation type="submission" date="2023-06" db="EMBL/GenBank/DDBJ databases">
        <authorList>
            <person name="Ma L."/>
            <person name="Liu K.-W."/>
            <person name="Li Z."/>
            <person name="Hsiao Y.-Y."/>
            <person name="Qi Y."/>
            <person name="Fu T."/>
            <person name="Tang G."/>
            <person name="Zhang D."/>
            <person name="Sun W.-H."/>
            <person name="Liu D.-K."/>
            <person name="Li Y."/>
            <person name="Chen G.-Z."/>
            <person name="Liu X.-D."/>
            <person name="Liao X.-Y."/>
            <person name="Jiang Y.-T."/>
            <person name="Yu X."/>
            <person name="Hao Y."/>
            <person name="Huang J."/>
            <person name="Zhao X.-W."/>
            <person name="Ke S."/>
            <person name="Chen Y.-Y."/>
            <person name="Wu W.-L."/>
            <person name="Hsu J.-L."/>
            <person name="Lin Y.-F."/>
            <person name="Huang M.-D."/>
            <person name="Li C.-Y."/>
            <person name="Huang L."/>
            <person name="Wang Z.-W."/>
            <person name="Zhao X."/>
            <person name="Zhong W.-Y."/>
            <person name="Peng D.-H."/>
            <person name="Ahmad S."/>
            <person name="Lan S."/>
            <person name="Zhang J.-S."/>
            <person name="Tsai W.-C."/>
            <person name="Van De Peer Y."/>
            <person name="Liu Z.-J."/>
        </authorList>
    </citation>
    <scope>NUCLEOTIDE SEQUENCE</scope>
    <source>
        <strain evidence="2">CP</strain>
        <tissue evidence="2">Leaves</tissue>
    </source>
</reference>
<dbReference type="PRINTS" id="PR00291">
    <property type="entry name" value="KUNITZINHBTR"/>
</dbReference>
<gene>
    <name evidence="2" type="ORF">QJS10_CPA01g00058</name>
</gene>
<dbReference type="Gene3D" id="2.80.10.50">
    <property type="match status" value="1"/>
</dbReference>
<dbReference type="GO" id="GO:0004866">
    <property type="term" value="F:endopeptidase inhibitor activity"/>
    <property type="evidence" value="ECO:0007669"/>
    <property type="project" value="InterPro"/>
</dbReference>
<proteinExistence type="predicted"/>
<dbReference type="PANTHER" id="PTHR33107:SF5">
    <property type="entry name" value="KUNITZ TRYPSIN INHIBITOR 5"/>
    <property type="match status" value="1"/>
</dbReference>
<dbReference type="CDD" id="cd23375">
    <property type="entry name" value="beta-trefoil_STI_VvMLP-like"/>
    <property type="match status" value="1"/>
</dbReference>
<dbReference type="PANTHER" id="PTHR33107">
    <property type="entry name" value="KUNITZ TRYPSIN INHIBITOR 2"/>
    <property type="match status" value="1"/>
</dbReference>
<reference evidence="2" key="1">
    <citation type="journal article" date="2023" name="Nat. Commun.">
        <title>Diploid and tetraploid genomes of Acorus and the evolution of monocots.</title>
        <authorList>
            <person name="Ma L."/>
            <person name="Liu K.W."/>
            <person name="Li Z."/>
            <person name="Hsiao Y.Y."/>
            <person name="Qi Y."/>
            <person name="Fu T."/>
            <person name="Tang G.D."/>
            <person name="Zhang D."/>
            <person name="Sun W.H."/>
            <person name="Liu D.K."/>
            <person name="Li Y."/>
            <person name="Chen G.Z."/>
            <person name="Liu X.D."/>
            <person name="Liao X.Y."/>
            <person name="Jiang Y.T."/>
            <person name="Yu X."/>
            <person name="Hao Y."/>
            <person name="Huang J."/>
            <person name="Zhao X.W."/>
            <person name="Ke S."/>
            <person name="Chen Y.Y."/>
            <person name="Wu W.L."/>
            <person name="Hsu J.L."/>
            <person name="Lin Y.F."/>
            <person name="Huang M.D."/>
            <person name="Li C.Y."/>
            <person name="Huang L."/>
            <person name="Wang Z.W."/>
            <person name="Zhao X."/>
            <person name="Zhong W.Y."/>
            <person name="Peng D.H."/>
            <person name="Ahmad S."/>
            <person name="Lan S."/>
            <person name="Zhang J.S."/>
            <person name="Tsai W.C."/>
            <person name="Van de Peer Y."/>
            <person name="Liu Z.J."/>
        </authorList>
    </citation>
    <scope>NUCLEOTIDE SEQUENCE</scope>
    <source>
        <strain evidence="2">CP</strain>
    </source>
</reference>
<accession>A0AAV9FIV5</accession>
<evidence type="ECO:0000313" key="2">
    <source>
        <dbReference type="EMBL" id="KAK1325541.1"/>
    </source>
</evidence>
<dbReference type="PROSITE" id="PS00283">
    <property type="entry name" value="SOYBEAN_KUNITZ"/>
    <property type="match status" value="1"/>
</dbReference>